<dbReference type="Pfam" id="PF10099">
    <property type="entry name" value="RskA_C"/>
    <property type="match status" value="1"/>
</dbReference>
<dbReference type="PANTHER" id="PTHR37461:SF1">
    <property type="entry name" value="ANTI-SIGMA-K FACTOR RSKA"/>
    <property type="match status" value="1"/>
</dbReference>
<gene>
    <name evidence="3" type="ORF">ISF6_1849</name>
</gene>
<dbReference type="STRING" id="1547922.ISF6_1849"/>
<comment type="caution">
    <text evidence="3">The sequence shown here is derived from an EMBL/GenBank/DDBJ whole genome shotgun (WGS) entry which is preliminary data.</text>
</comment>
<feature type="transmembrane region" description="Helical" evidence="1">
    <location>
        <begin position="92"/>
        <end position="113"/>
    </location>
</feature>
<dbReference type="Proteomes" id="UP000037660">
    <property type="component" value="Unassembled WGS sequence"/>
</dbReference>
<name>A0A0K8P0E1_PISS1</name>
<evidence type="ECO:0000256" key="1">
    <source>
        <dbReference type="SAM" id="Phobius"/>
    </source>
</evidence>
<accession>A0A0K8P0E1</accession>
<protein>
    <recommendedName>
        <fullName evidence="2">Anti-sigma K factor RskA C-terminal domain-containing protein</fullName>
    </recommendedName>
</protein>
<proteinExistence type="predicted"/>
<reference evidence="3 4" key="2">
    <citation type="journal article" date="2016" name="Science">
        <title>A bacterium that degrades and assimilates poly(ethylene terephthalate).</title>
        <authorList>
            <person name="Yoshida S."/>
            <person name="Hiraga K."/>
            <person name="Takehana T."/>
            <person name="Taniguchi I."/>
            <person name="Yamaji H."/>
            <person name="Maeda Y."/>
            <person name="Toyohara K."/>
            <person name="Miyamoto K."/>
            <person name="Kimura Y."/>
            <person name="Oda K."/>
        </authorList>
    </citation>
    <scope>NUCLEOTIDE SEQUENCE [LARGE SCALE GENOMIC DNA]</scope>
    <source>
        <strain evidence="4">NBRC 110686 / TISTR 2288 / 201-F6</strain>
    </source>
</reference>
<dbReference type="RefSeq" id="WP_054020024.1">
    <property type="nucleotide sequence ID" value="NZ_BBYR01000030.1"/>
</dbReference>
<feature type="domain" description="Anti-sigma K factor RskA C-terminal" evidence="2">
    <location>
        <begin position="101"/>
        <end position="226"/>
    </location>
</feature>
<organism evidence="3 4">
    <name type="scientific">Piscinibacter sakaiensis</name>
    <name type="common">Ideonella sakaiensis</name>
    <dbReference type="NCBI Taxonomy" id="1547922"/>
    <lineage>
        <taxon>Bacteria</taxon>
        <taxon>Pseudomonadati</taxon>
        <taxon>Pseudomonadota</taxon>
        <taxon>Betaproteobacteria</taxon>
        <taxon>Burkholderiales</taxon>
        <taxon>Sphaerotilaceae</taxon>
        <taxon>Piscinibacter</taxon>
    </lineage>
</organism>
<keyword evidence="1" id="KW-0472">Membrane</keyword>
<keyword evidence="1" id="KW-0812">Transmembrane</keyword>
<evidence type="ECO:0000313" key="4">
    <source>
        <dbReference type="Proteomes" id="UP000037660"/>
    </source>
</evidence>
<sequence length="234" mass="24234">MDYGHPALADRLAADYVAGTLRGAARRRFEALLPAHPGLRHAVEAWQDRLLPLTGSVEPQTPPAVVWQRIQARLGGPAPASAATAPRWWQRLLLWQGLSAGALAGLVAALLWLGSPGLPQPPLIVVLEPTAPAATPGVVRASFVASVSADGRSLSTRPLGEVALQADRALELWALPAGAAPRSLGLISPLRSTAIRRDRLPAGTEGLAVSLEPPGGSPTGAPTGPVLYVGKFGT</sequence>
<evidence type="ECO:0000259" key="2">
    <source>
        <dbReference type="Pfam" id="PF10099"/>
    </source>
</evidence>
<dbReference type="GO" id="GO:0016989">
    <property type="term" value="F:sigma factor antagonist activity"/>
    <property type="evidence" value="ECO:0007669"/>
    <property type="project" value="TreeGrafter"/>
</dbReference>
<dbReference type="OrthoDB" id="8617430at2"/>
<evidence type="ECO:0000313" key="3">
    <source>
        <dbReference type="EMBL" id="GAP36009.1"/>
    </source>
</evidence>
<keyword evidence="4" id="KW-1185">Reference proteome</keyword>
<dbReference type="PANTHER" id="PTHR37461">
    <property type="entry name" value="ANTI-SIGMA-K FACTOR RSKA"/>
    <property type="match status" value="1"/>
</dbReference>
<keyword evidence="1" id="KW-1133">Transmembrane helix</keyword>
<dbReference type="GO" id="GO:0006417">
    <property type="term" value="P:regulation of translation"/>
    <property type="evidence" value="ECO:0007669"/>
    <property type="project" value="TreeGrafter"/>
</dbReference>
<dbReference type="EMBL" id="BBYR01000030">
    <property type="protein sequence ID" value="GAP36009.1"/>
    <property type="molecule type" value="Genomic_DNA"/>
</dbReference>
<dbReference type="GO" id="GO:0005886">
    <property type="term" value="C:plasma membrane"/>
    <property type="evidence" value="ECO:0007669"/>
    <property type="project" value="InterPro"/>
</dbReference>
<dbReference type="AlphaFoldDB" id="A0A0K8P0E1"/>
<dbReference type="InterPro" id="IPR018764">
    <property type="entry name" value="RskA_C"/>
</dbReference>
<dbReference type="InterPro" id="IPR051474">
    <property type="entry name" value="Anti-sigma-K/W_factor"/>
</dbReference>
<reference evidence="4" key="1">
    <citation type="submission" date="2015-07" db="EMBL/GenBank/DDBJ databases">
        <title>Discovery of a poly(ethylene terephthalate assimilation.</title>
        <authorList>
            <person name="Yoshida S."/>
            <person name="Hiraga K."/>
            <person name="Takehana T."/>
            <person name="Taniguchi I."/>
            <person name="Yamaji H."/>
            <person name="Maeda Y."/>
            <person name="Toyohara K."/>
            <person name="Miyamoto K."/>
            <person name="Kimura Y."/>
            <person name="Oda K."/>
        </authorList>
    </citation>
    <scope>NUCLEOTIDE SEQUENCE [LARGE SCALE GENOMIC DNA]</scope>
    <source>
        <strain evidence="4">NBRC 110686 / TISTR 2288 / 201-F6</strain>
    </source>
</reference>